<reference evidence="11" key="1">
    <citation type="submission" date="2018-07" db="EMBL/GenBank/DDBJ databases">
        <authorList>
            <person name="Blom J."/>
        </authorList>
    </citation>
    <scope>NUCLEOTIDE SEQUENCE [LARGE SCALE GENOMIC DNA]</scope>
    <source>
        <strain evidence="11">CCOS 864</strain>
    </source>
</reference>
<feature type="transmembrane region" description="Helical" evidence="8">
    <location>
        <begin position="43"/>
        <end position="66"/>
    </location>
</feature>
<comment type="subcellular location">
    <subcellularLocation>
        <location evidence="1">Cell membrane</location>
        <topology evidence="1">Multi-pass membrane protein</topology>
    </subcellularLocation>
</comment>
<evidence type="ECO:0000259" key="9">
    <source>
        <dbReference type="PROSITE" id="PS50850"/>
    </source>
</evidence>
<keyword evidence="7 8" id="KW-0472">Membrane</keyword>
<evidence type="ECO:0000256" key="8">
    <source>
        <dbReference type="SAM" id="Phobius"/>
    </source>
</evidence>
<evidence type="ECO:0000313" key="10">
    <source>
        <dbReference type="EMBL" id="SUQ62084.1"/>
    </source>
</evidence>
<accession>A0A380SWV8</accession>
<dbReference type="PANTHER" id="PTHR42718">
    <property type="entry name" value="MAJOR FACILITATOR SUPERFAMILY MULTIDRUG TRANSPORTER MFSC"/>
    <property type="match status" value="1"/>
</dbReference>
<dbReference type="InterPro" id="IPR011701">
    <property type="entry name" value="MFS"/>
</dbReference>
<keyword evidence="5 8" id="KW-0812">Transmembrane</keyword>
<protein>
    <submittedName>
        <fullName evidence="10">Multidrug export protein EmrB</fullName>
    </submittedName>
</protein>
<name>A0A380SWV8_9PSED</name>
<feature type="transmembrane region" description="Helical" evidence="8">
    <location>
        <begin position="193"/>
        <end position="212"/>
    </location>
</feature>
<dbReference type="GO" id="GO:0022857">
    <property type="term" value="F:transmembrane transporter activity"/>
    <property type="evidence" value="ECO:0007669"/>
    <property type="project" value="InterPro"/>
</dbReference>
<dbReference type="AlphaFoldDB" id="A0A380SWV8"/>
<keyword evidence="6 8" id="KW-1133">Transmembrane helix</keyword>
<dbReference type="EMBL" id="UIDD01000005">
    <property type="protein sequence ID" value="SUQ62084.1"/>
    <property type="molecule type" value="Genomic_DNA"/>
</dbReference>
<feature type="transmembrane region" description="Helical" evidence="8">
    <location>
        <begin position="263"/>
        <end position="287"/>
    </location>
</feature>
<comment type="similarity">
    <text evidence="2">Belongs to the major facilitator superfamily. EmrB family.</text>
</comment>
<feature type="transmembrane region" description="Helical" evidence="8">
    <location>
        <begin position="401"/>
        <end position="419"/>
    </location>
</feature>
<feature type="transmembrane region" description="Helical" evidence="8">
    <location>
        <begin position="73"/>
        <end position="92"/>
    </location>
</feature>
<dbReference type="InterPro" id="IPR036259">
    <property type="entry name" value="MFS_trans_sf"/>
</dbReference>
<evidence type="ECO:0000256" key="1">
    <source>
        <dbReference type="ARBA" id="ARBA00004651"/>
    </source>
</evidence>
<feature type="domain" description="Major facilitator superfamily (MFS) profile" evidence="9">
    <location>
        <begin position="7"/>
        <end position="503"/>
    </location>
</feature>
<dbReference type="RefSeq" id="WP_115085778.1">
    <property type="nucleotide sequence ID" value="NZ_CBCSFG010000012.1"/>
</dbReference>
<evidence type="ECO:0000256" key="6">
    <source>
        <dbReference type="ARBA" id="ARBA00022989"/>
    </source>
</evidence>
<feature type="transmembrane region" description="Helical" evidence="8">
    <location>
        <begin position="160"/>
        <end position="181"/>
    </location>
</feature>
<evidence type="ECO:0000256" key="2">
    <source>
        <dbReference type="ARBA" id="ARBA00008537"/>
    </source>
</evidence>
<dbReference type="SUPFAM" id="SSF103473">
    <property type="entry name" value="MFS general substrate transporter"/>
    <property type="match status" value="1"/>
</dbReference>
<sequence>MKSPWLVAFSVTLISMMELLDVTIVNVAIPSLMGSFGASVDEISWVSTSYIIANVVILPASGWLSAWFGRRNYYLVSSILFVLASLGCAMSTELWQLVAFRIIQGLAGGGLLGISQAIIYDVFPKEKVSTGLALYGVGVMMGPTLGPSVGGYLIDEFSWHWIFLINLPIGAVAILLSWLCVHDSINEKRPQSIDYIGFALLALGVGSLQIMLERGEHWDWLESDLTIACLLLGSFGLLAFFWWEQRVATPIVNMALFRNREFLMGSICAFCVGFGLYSTLFMVPLLLQTLLEQSAYQSGMVIFPGALASAVSTLVIGKLSQENKVDERLFVSIGILIYGYAMYLHTQFTLQSSPDTLYWPLIIRGLGLGMIFVPLTNLAMRQLPAQLISVGSGVLNLMRQLGGSVGIAIAATLLTRFSWARYRQLSEHVTESSIIASGWDVARYDPRVLSLGTSDPAQAQALLVLVNTREQAQMLGFSMLFGLLGAVMLIGVPMVLLMRNPKRIAQPEQEALPCSNNSRESTQA</sequence>
<evidence type="ECO:0000256" key="5">
    <source>
        <dbReference type="ARBA" id="ARBA00022692"/>
    </source>
</evidence>
<feature type="transmembrane region" description="Helical" evidence="8">
    <location>
        <begin position="224"/>
        <end position="243"/>
    </location>
</feature>
<dbReference type="InterPro" id="IPR004638">
    <property type="entry name" value="EmrB-like"/>
</dbReference>
<dbReference type="PANTHER" id="PTHR42718:SF9">
    <property type="entry name" value="MAJOR FACILITATOR SUPERFAMILY MULTIDRUG TRANSPORTER MFSC"/>
    <property type="match status" value="1"/>
</dbReference>
<dbReference type="GO" id="GO:0005886">
    <property type="term" value="C:plasma membrane"/>
    <property type="evidence" value="ECO:0007669"/>
    <property type="project" value="UniProtKB-SubCell"/>
</dbReference>
<dbReference type="PROSITE" id="PS50850">
    <property type="entry name" value="MFS"/>
    <property type="match status" value="1"/>
</dbReference>
<keyword evidence="11" id="KW-1185">Reference proteome</keyword>
<evidence type="ECO:0000256" key="7">
    <source>
        <dbReference type="ARBA" id="ARBA00023136"/>
    </source>
</evidence>
<feature type="transmembrane region" description="Helical" evidence="8">
    <location>
        <begin position="98"/>
        <end position="120"/>
    </location>
</feature>
<dbReference type="Pfam" id="PF07690">
    <property type="entry name" value="MFS_1"/>
    <property type="match status" value="1"/>
</dbReference>
<dbReference type="CDD" id="cd17503">
    <property type="entry name" value="MFS_LmrB_MDR_like"/>
    <property type="match status" value="1"/>
</dbReference>
<dbReference type="Proteomes" id="UP000255177">
    <property type="component" value="Unassembled WGS sequence"/>
</dbReference>
<feature type="transmembrane region" description="Helical" evidence="8">
    <location>
        <begin position="474"/>
        <end position="497"/>
    </location>
</feature>
<feature type="transmembrane region" description="Helical" evidence="8">
    <location>
        <begin position="357"/>
        <end position="380"/>
    </location>
</feature>
<feature type="transmembrane region" description="Helical" evidence="8">
    <location>
        <begin position="299"/>
        <end position="317"/>
    </location>
</feature>
<evidence type="ECO:0000256" key="4">
    <source>
        <dbReference type="ARBA" id="ARBA00022475"/>
    </source>
</evidence>
<keyword evidence="4" id="KW-1003">Cell membrane</keyword>
<dbReference type="PRINTS" id="PR01036">
    <property type="entry name" value="TCRTETB"/>
</dbReference>
<keyword evidence="3" id="KW-0813">Transport</keyword>
<dbReference type="NCBIfam" id="TIGR00711">
    <property type="entry name" value="efflux_EmrB"/>
    <property type="match status" value="1"/>
</dbReference>
<organism evidence="10 11">
    <name type="scientific">Pseudomonas wadenswilerensis</name>
    <dbReference type="NCBI Taxonomy" id="1785161"/>
    <lineage>
        <taxon>Bacteria</taxon>
        <taxon>Pseudomonadati</taxon>
        <taxon>Pseudomonadota</taxon>
        <taxon>Gammaproteobacteria</taxon>
        <taxon>Pseudomonadales</taxon>
        <taxon>Pseudomonadaceae</taxon>
        <taxon>Pseudomonas</taxon>
    </lineage>
</organism>
<evidence type="ECO:0000313" key="11">
    <source>
        <dbReference type="Proteomes" id="UP000255177"/>
    </source>
</evidence>
<evidence type="ECO:0000256" key="3">
    <source>
        <dbReference type="ARBA" id="ARBA00022448"/>
    </source>
</evidence>
<proteinExistence type="inferred from homology"/>
<dbReference type="Gene3D" id="1.20.1250.20">
    <property type="entry name" value="MFS general substrate transporter like domains"/>
    <property type="match status" value="1"/>
</dbReference>
<dbReference type="InterPro" id="IPR020846">
    <property type="entry name" value="MFS_dom"/>
</dbReference>
<gene>
    <name evidence="10" type="primary">emrB1</name>
    <name evidence="10" type="ORF">CCOS864_01512</name>
</gene>
<dbReference type="Gene3D" id="1.20.1720.10">
    <property type="entry name" value="Multidrug resistance protein D"/>
    <property type="match status" value="1"/>
</dbReference>
<feature type="transmembrane region" description="Helical" evidence="8">
    <location>
        <begin position="132"/>
        <end position="154"/>
    </location>
</feature>
<feature type="transmembrane region" description="Helical" evidence="8">
    <location>
        <begin position="329"/>
        <end position="345"/>
    </location>
</feature>